<gene>
    <name evidence="3" type="ORF">Raf01_17500</name>
</gene>
<dbReference type="AlphaFoldDB" id="A0A8J3QMA4"/>
<dbReference type="Proteomes" id="UP000642748">
    <property type="component" value="Unassembled WGS sequence"/>
</dbReference>
<dbReference type="EMBL" id="BONZ01000015">
    <property type="protein sequence ID" value="GIH13578.1"/>
    <property type="molecule type" value="Genomic_DNA"/>
</dbReference>
<organism evidence="3 4">
    <name type="scientific">Rugosimonospora africana</name>
    <dbReference type="NCBI Taxonomy" id="556532"/>
    <lineage>
        <taxon>Bacteria</taxon>
        <taxon>Bacillati</taxon>
        <taxon>Actinomycetota</taxon>
        <taxon>Actinomycetes</taxon>
        <taxon>Micromonosporales</taxon>
        <taxon>Micromonosporaceae</taxon>
        <taxon>Rugosimonospora</taxon>
    </lineage>
</organism>
<dbReference type="Gene3D" id="1.25.40.340">
    <property type="match status" value="1"/>
</dbReference>
<dbReference type="PROSITE" id="PS51480">
    <property type="entry name" value="DHAL"/>
    <property type="match status" value="1"/>
</dbReference>
<dbReference type="InterPro" id="IPR004007">
    <property type="entry name" value="DhaL_dom"/>
</dbReference>
<dbReference type="InterPro" id="IPR050270">
    <property type="entry name" value="DegV_domain_contain"/>
</dbReference>
<dbReference type="InterPro" id="IPR033470">
    <property type="entry name" value="FakA-like_C"/>
</dbReference>
<feature type="compositionally biased region" description="Low complexity" evidence="1">
    <location>
        <begin position="231"/>
        <end position="255"/>
    </location>
</feature>
<evidence type="ECO:0000259" key="2">
    <source>
        <dbReference type="PROSITE" id="PS51480"/>
    </source>
</evidence>
<dbReference type="InterPro" id="IPR048394">
    <property type="entry name" value="FakA-like_M"/>
</dbReference>
<dbReference type="Pfam" id="PF02734">
    <property type="entry name" value="Dak2"/>
    <property type="match status" value="1"/>
</dbReference>
<dbReference type="Pfam" id="PF13684">
    <property type="entry name" value="FakA-like_C"/>
    <property type="match status" value="1"/>
</dbReference>
<proteinExistence type="predicted"/>
<dbReference type="InterPro" id="IPR019986">
    <property type="entry name" value="YloV-like"/>
</dbReference>
<name>A0A8J3QMA4_9ACTN</name>
<dbReference type="GO" id="GO:0006071">
    <property type="term" value="P:glycerol metabolic process"/>
    <property type="evidence" value="ECO:0007669"/>
    <property type="project" value="InterPro"/>
</dbReference>
<comment type="caution">
    <text evidence="3">The sequence shown here is derived from an EMBL/GenBank/DDBJ whole genome shotgun (WGS) entry which is preliminary data.</text>
</comment>
<feature type="domain" description="DhaL" evidence="2">
    <location>
        <begin position="8"/>
        <end position="208"/>
    </location>
</feature>
<dbReference type="SMART" id="SM01120">
    <property type="entry name" value="Dak2"/>
    <property type="match status" value="1"/>
</dbReference>
<keyword evidence="4" id="KW-1185">Reference proteome</keyword>
<dbReference type="PANTHER" id="PTHR33434">
    <property type="entry name" value="DEGV DOMAIN-CONTAINING PROTEIN DR_1986-RELATED"/>
    <property type="match status" value="1"/>
</dbReference>
<keyword evidence="3" id="KW-0808">Transferase</keyword>
<dbReference type="NCBIfam" id="TIGR03599">
    <property type="entry name" value="YloV"/>
    <property type="match status" value="1"/>
</dbReference>
<dbReference type="RefSeq" id="WP_203917251.1">
    <property type="nucleotide sequence ID" value="NZ_BONZ01000015.1"/>
</dbReference>
<dbReference type="InterPro" id="IPR036117">
    <property type="entry name" value="DhaL_dom_sf"/>
</dbReference>
<dbReference type="Pfam" id="PF21645">
    <property type="entry name" value="FakA-like_M"/>
    <property type="match status" value="1"/>
</dbReference>
<dbReference type="PANTHER" id="PTHR33434:SF4">
    <property type="entry name" value="PHOSPHATASE PROTEIN"/>
    <property type="match status" value="1"/>
</dbReference>
<feature type="region of interest" description="Disordered" evidence="1">
    <location>
        <begin position="212"/>
        <end position="276"/>
    </location>
</feature>
<evidence type="ECO:0000313" key="3">
    <source>
        <dbReference type="EMBL" id="GIH13578.1"/>
    </source>
</evidence>
<dbReference type="SMART" id="SM01121">
    <property type="entry name" value="Dak1_2"/>
    <property type="match status" value="1"/>
</dbReference>
<evidence type="ECO:0000256" key="1">
    <source>
        <dbReference type="SAM" id="MobiDB-lite"/>
    </source>
</evidence>
<dbReference type="GO" id="GO:0004371">
    <property type="term" value="F:glycerone kinase activity"/>
    <property type="evidence" value="ECO:0007669"/>
    <property type="project" value="InterPro"/>
</dbReference>
<sequence>MLDSLDAPAVHQWCAAGLAALRRHQDEIDKLNVYPIPDGDTGTNLVLTVASAQRALAVEPEDGGVDAAGDVTMLGRALRRMARGALLGARGNSGVIVSQMLRAIADALATTPAARGHALAAALDRAAGAAWGAVTAPVEGTLLSVAGGAAREAVDDGSDELISVARAAARGASRALALTPSQLSVLARSGVVDAGGRGLVVLLEALVEVVSGTGAPDSPDPAEGSAGLGGVRAPAGRPAEAGEPPAAGAVPGPRVQPDAEPDSAPHGRAGAEHRHGPAREAGSLEFGYEVQYLLEAPDWAVERLKSRLATLGDSLVVVGDGEDTWNVHVHVNDVGAAIEAGVEAGRPYRISVTRFEDQIGAPDPRPRGAVVVAAGDGLAELFRAEGAVIVPGPGPSTSEILAAVRATAAGQVVVLPGSRATQSVAALAAEQARIEGMRVGVVPTRSPVQALAALAVRDQGRRFEDDMIAMAEAVGACRHAEVCLASKEAVTVAGVCRPGDILGLVEGEVNLIGRDLYGTCRDLLDRLLAGGGELVTLLTGTDAPPDLGRLLTEHLGRRWPFVEVQMFDGGQPLYPLMAGVE</sequence>
<dbReference type="SUPFAM" id="SSF101473">
    <property type="entry name" value="DhaL-like"/>
    <property type="match status" value="1"/>
</dbReference>
<feature type="compositionally biased region" description="Basic and acidic residues" evidence="1">
    <location>
        <begin position="263"/>
        <end position="276"/>
    </location>
</feature>
<evidence type="ECO:0000313" key="4">
    <source>
        <dbReference type="Proteomes" id="UP000642748"/>
    </source>
</evidence>
<keyword evidence="3" id="KW-0418">Kinase</keyword>
<protein>
    <submittedName>
        <fullName evidence="3">Dihydroxyacetone kinase</fullName>
    </submittedName>
</protein>
<reference evidence="3" key="1">
    <citation type="submission" date="2021-01" db="EMBL/GenBank/DDBJ databases">
        <title>Whole genome shotgun sequence of Rugosimonospora africana NBRC 104875.</title>
        <authorList>
            <person name="Komaki H."/>
            <person name="Tamura T."/>
        </authorList>
    </citation>
    <scope>NUCLEOTIDE SEQUENCE</scope>
    <source>
        <strain evidence="3">NBRC 104875</strain>
    </source>
</reference>
<accession>A0A8J3QMA4</accession>